<evidence type="ECO:0000313" key="2">
    <source>
        <dbReference type="Proteomes" id="UP001186974"/>
    </source>
</evidence>
<feature type="non-terminal residue" evidence="1">
    <location>
        <position position="1"/>
    </location>
</feature>
<evidence type="ECO:0000313" key="1">
    <source>
        <dbReference type="EMBL" id="KAK3066546.1"/>
    </source>
</evidence>
<gene>
    <name evidence="1" type="ORF">LTS18_001648</name>
</gene>
<sequence>FQGRHGTAVTQGIVVASECKEAVESVVDSMNSMQEEDIEAKRSLEALRLWRRFLIGLRIVARVKGYDDDEPMQDVQEDLDEEEKQIMAEAAAGGFLPDEAEIVEPTARVSTAMDTGNLLPDSSFLNGFQSRNDVASGDDPMPERPPRRNGIAESESDQEDSDEFGGGFLPQSPAAAQDASIPPLVLEQRSHDSVEGRELLPEIPPKTQLSCTPELNASHNEKPRLKKELETIVDTTSSHSTTQGISSTIRGIQEQHTTGDSDVFSPTASESEEEHGSLASHDPDDDDAEPEWLAS</sequence>
<name>A0ACC3DEE9_9PEZI</name>
<dbReference type="EMBL" id="JAWDJW010005803">
    <property type="protein sequence ID" value="KAK3066546.1"/>
    <property type="molecule type" value="Genomic_DNA"/>
</dbReference>
<reference evidence="1" key="1">
    <citation type="submission" date="2024-09" db="EMBL/GenBank/DDBJ databases">
        <title>Black Yeasts Isolated from many extreme environments.</title>
        <authorList>
            <person name="Coleine C."/>
            <person name="Stajich J.E."/>
            <person name="Selbmann L."/>
        </authorList>
    </citation>
    <scope>NUCLEOTIDE SEQUENCE</scope>
    <source>
        <strain evidence="1">CCFEE 5737</strain>
    </source>
</reference>
<keyword evidence="2" id="KW-1185">Reference proteome</keyword>
<proteinExistence type="predicted"/>
<accession>A0ACC3DEE9</accession>
<protein>
    <submittedName>
        <fullName evidence="1">Uncharacterized protein</fullName>
    </submittedName>
</protein>
<comment type="caution">
    <text evidence="1">The sequence shown here is derived from an EMBL/GenBank/DDBJ whole genome shotgun (WGS) entry which is preliminary data.</text>
</comment>
<dbReference type="Proteomes" id="UP001186974">
    <property type="component" value="Unassembled WGS sequence"/>
</dbReference>
<organism evidence="1 2">
    <name type="scientific">Coniosporium uncinatum</name>
    <dbReference type="NCBI Taxonomy" id="93489"/>
    <lineage>
        <taxon>Eukaryota</taxon>
        <taxon>Fungi</taxon>
        <taxon>Dikarya</taxon>
        <taxon>Ascomycota</taxon>
        <taxon>Pezizomycotina</taxon>
        <taxon>Dothideomycetes</taxon>
        <taxon>Dothideomycetes incertae sedis</taxon>
        <taxon>Coniosporium</taxon>
    </lineage>
</organism>